<dbReference type="InterPro" id="IPR011701">
    <property type="entry name" value="MFS"/>
</dbReference>
<dbReference type="PROSITE" id="PS00216">
    <property type="entry name" value="SUGAR_TRANSPORT_1"/>
    <property type="match status" value="1"/>
</dbReference>
<dbReference type="Pfam" id="PF07690">
    <property type="entry name" value="MFS_1"/>
    <property type="match status" value="1"/>
</dbReference>
<evidence type="ECO:0000256" key="1">
    <source>
        <dbReference type="ARBA" id="ARBA00004141"/>
    </source>
</evidence>
<dbReference type="PANTHER" id="PTHR42718">
    <property type="entry name" value="MAJOR FACILITATOR SUPERFAMILY MULTIDRUG TRANSPORTER MFSC"/>
    <property type="match status" value="1"/>
</dbReference>
<evidence type="ECO:0000256" key="5">
    <source>
        <dbReference type="SAM" id="Phobius"/>
    </source>
</evidence>
<dbReference type="RefSeq" id="WP_182999445.1">
    <property type="nucleotide sequence ID" value="NZ_JABEQJ010000044.1"/>
</dbReference>
<feature type="transmembrane region" description="Helical" evidence="5">
    <location>
        <begin position="301"/>
        <end position="322"/>
    </location>
</feature>
<keyword evidence="3 5" id="KW-1133">Transmembrane helix</keyword>
<feature type="transmembrane region" description="Helical" evidence="5">
    <location>
        <begin position="140"/>
        <end position="161"/>
    </location>
</feature>
<comment type="caution">
    <text evidence="7">The sequence shown here is derived from an EMBL/GenBank/DDBJ whole genome shotgun (WGS) entry which is preliminary data.</text>
</comment>
<dbReference type="AlphaFoldDB" id="A0A7W4NQL2"/>
<dbReference type="SUPFAM" id="SSF103473">
    <property type="entry name" value="MFS general substrate transporter"/>
    <property type="match status" value="1"/>
</dbReference>
<feature type="transmembrane region" description="Helical" evidence="5">
    <location>
        <begin position="167"/>
        <end position="186"/>
    </location>
</feature>
<dbReference type="GO" id="GO:0016020">
    <property type="term" value="C:membrane"/>
    <property type="evidence" value="ECO:0007669"/>
    <property type="project" value="UniProtKB-SubCell"/>
</dbReference>
<dbReference type="Proteomes" id="UP000589085">
    <property type="component" value="Unassembled WGS sequence"/>
</dbReference>
<dbReference type="EMBL" id="JABEQJ010000044">
    <property type="protein sequence ID" value="MBB2162626.1"/>
    <property type="molecule type" value="Genomic_DNA"/>
</dbReference>
<evidence type="ECO:0000256" key="3">
    <source>
        <dbReference type="ARBA" id="ARBA00022989"/>
    </source>
</evidence>
<feature type="transmembrane region" description="Helical" evidence="5">
    <location>
        <begin position="269"/>
        <end position="289"/>
    </location>
</feature>
<proteinExistence type="predicted"/>
<feature type="transmembrane region" description="Helical" evidence="5">
    <location>
        <begin position="81"/>
        <end position="104"/>
    </location>
</feature>
<keyword evidence="2 5" id="KW-0812">Transmembrane</keyword>
<feature type="transmembrane region" description="Helical" evidence="5">
    <location>
        <begin position="475"/>
        <end position="494"/>
    </location>
</feature>
<evidence type="ECO:0000313" key="7">
    <source>
        <dbReference type="EMBL" id="MBB2162626.1"/>
    </source>
</evidence>
<comment type="subcellular location">
    <subcellularLocation>
        <location evidence="1">Membrane</location>
        <topology evidence="1">Multi-pass membrane protein</topology>
    </subcellularLocation>
</comment>
<evidence type="ECO:0000259" key="6">
    <source>
        <dbReference type="PROSITE" id="PS50850"/>
    </source>
</evidence>
<accession>A0A7W4NQL2</accession>
<evidence type="ECO:0000256" key="2">
    <source>
        <dbReference type="ARBA" id="ARBA00022692"/>
    </source>
</evidence>
<organism evidence="7 8">
    <name type="scientific">Gluconacetobacter sacchari</name>
    <dbReference type="NCBI Taxonomy" id="92759"/>
    <lineage>
        <taxon>Bacteria</taxon>
        <taxon>Pseudomonadati</taxon>
        <taxon>Pseudomonadota</taxon>
        <taxon>Alphaproteobacteria</taxon>
        <taxon>Acetobacterales</taxon>
        <taxon>Acetobacteraceae</taxon>
        <taxon>Gluconacetobacter</taxon>
    </lineage>
</organism>
<feature type="domain" description="Major facilitator superfamily (MFS) profile" evidence="6">
    <location>
        <begin position="15"/>
        <end position="498"/>
    </location>
</feature>
<protein>
    <submittedName>
        <fullName evidence="7">MFS transporter</fullName>
    </submittedName>
</protein>
<reference evidence="7 8" key="1">
    <citation type="submission" date="2020-04" db="EMBL/GenBank/DDBJ databases">
        <title>Description of novel Gluconacetobacter.</title>
        <authorList>
            <person name="Sombolestani A."/>
        </authorList>
    </citation>
    <scope>NUCLEOTIDE SEQUENCE [LARGE SCALE GENOMIC DNA]</scope>
    <source>
        <strain evidence="7 8">LMG 19747</strain>
    </source>
</reference>
<name>A0A7W4NQL2_9PROT</name>
<feature type="transmembrane region" description="Helical" evidence="5">
    <location>
        <begin position="232"/>
        <end position="249"/>
    </location>
</feature>
<feature type="transmembrane region" description="Helical" evidence="5">
    <location>
        <begin position="328"/>
        <end position="349"/>
    </location>
</feature>
<evidence type="ECO:0000256" key="4">
    <source>
        <dbReference type="ARBA" id="ARBA00023136"/>
    </source>
</evidence>
<dbReference type="CDD" id="cd17321">
    <property type="entry name" value="MFS_MMR_MDR_like"/>
    <property type="match status" value="1"/>
</dbReference>
<evidence type="ECO:0000313" key="8">
    <source>
        <dbReference type="Proteomes" id="UP000589085"/>
    </source>
</evidence>
<dbReference type="InterPro" id="IPR005829">
    <property type="entry name" value="Sugar_transporter_CS"/>
</dbReference>
<feature type="transmembrane region" description="Helical" evidence="5">
    <location>
        <begin position="52"/>
        <end position="69"/>
    </location>
</feature>
<dbReference type="GO" id="GO:0022857">
    <property type="term" value="F:transmembrane transporter activity"/>
    <property type="evidence" value="ECO:0007669"/>
    <property type="project" value="InterPro"/>
</dbReference>
<dbReference type="Gene3D" id="1.20.1250.20">
    <property type="entry name" value="MFS general substrate transporter like domains"/>
    <property type="match status" value="1"/>
</dbReference>
<gene>
    <name evidence="7" type="ORF">HLH48_21145</name>
</gene>
<dbReference type="InterPro" id="IPR036259">
    <property type="entry name" value="MFS_trans_sf"/>
</dbReference>
<sequence>MAARDRETETNKLVILVAICLAALVLPLSFSGGAVATPAIGQDLGGNPVALNWITNAFMLTFGSSLMAAGTLADRFGRKRLFTVGIGAFTCLSLVVSMAPSVVALDLLRAAQGFAAAAALSGGSAALAQEFEGHARTKAFSALGTTFGVGLAFGPLLAGLLIETTGWRSVFLSSAMVGALSLIFGLPRMRESRNPHAAQVDWPGTITFTATLTLFTFAVIQGPENGWINPKTIALFLGSVIMLAAFVAIERRVARPMLDLSLFRYPRFVGVQTLPIATCYCYVVLLVLLPLRFIGIEGRSPIDAGLLLLALSAPMLVVPILAATLTHWFSAGVLSGVGLLIAAVGLFLLSRIDPGQDGAAAIMPMLVIGCGAGLPWGLMDGLSVSVVPTERAGMATGIFSTTRVAGEGIALAIVTAMLAELTRAHLQALGLPAGSRLGDVAQSLANGDVEAASHLFPGVGRAVFMRSYAVSFQNLIYFLIGITVASAIAAFAFLRQKHMAD</sequence>
<dbReference type="PANTHER" id="PTHR42718:SF49">
    <property type="entry name" value="EXPORT PROTEIN"/>
    <property type="match status" value="1"/>
</dbReference>
<dbReference type="InterPro" id="IPR020846">
    <property type="entry name" value="MFS_dom"/>
</dbReference>
<dbReference type="PROSITE" id="PS50850">
    <property type="entry name" value="MFS"/>
    <property type="match status" value="1"/>
</dbReference>
<dbReference type="Gene3D" id="1.20.1720.10">
    <property type="entry name" value="Multidrug resistance protein D"/>
    <property type="match status" value="1"/>
</dbReference>
<feature type="transmembrane region" description="Helical" evidence="5">
    <location>
        <begin position="361"/>
        <end position="379"/>
    </location>
</feature>
<keyword evidence="4 5" id="KW-0472">Membrane</keyword>